<protein>
    <recommendedName>
        <fullName evidence="8">Glyoxal oxidase</fullName>
    </recommendedName>
</protein>
<feature type="compositionally biased region" description="Polar residues" evidence="2">
    <location>
        <begin position="647"/>
        <end position="676"/>
    </location>
</feature>
<feature type="compositionally biased region" description="Low complexity" evidence="2">
    <location>
        <begin position="626"/>
        <end position="646"/>
    </location>
</feature>
<feature type="signal peptide" evidence="3">
    <location>
        <begin position="1"/>
        <end position="24"/>
    </location>
</feature>
<evidence type="ECO:0000313" key="7">
    <source>
        <dbReference type="Proteomes" id="UP000559256"/>
    </source>
</evidence>
<feature type="chain" id="PRO_5034954485" description="Glyoxal oxidase" evidence="3">
    <location>
        <begin position="25"/>
        <end position="676"/>
    </location>
</feature>
<accession>A0A8H5G851</accession>
<reference evidence="6 7" key="1">
    <citation type="journal article" date="2020" name="ISME J.">
        <title>Uncovering the hidden diversity of litter-decomposition mechanisms in mushroom-forming fungi.</title>
        <authorList>
            <person name="Floudas D."/>
            <person name="Bentzer J."/>
            <person name="Ahren D."/>
            <person name="Johansson T."/>
            <person name="Persson P."/>
            <person name="Tunlid A."/>
        </authorList>
    </citation>
    <scope>NUCLEOTIDE SEQUENCE [LARGE SCALE GENOMIC DNA]</scope>
    <source>
        <strain evidence="6 7">CBS 291.85</strain>
    </source>
</reference>
<feature type="domain" description="Galactose oxidase-like Early set" evidence="5">
    <location>
        <begin position="451"/>
        <end position="552"/>
    </location>
</feature>
<evidence type="ECO:0000259" key="5">
    <source>
        <dbReference type="Pfam" id="PF09118"/>
    </source>
</evidence>
<dbReference type="CDD" id="cd02851">
    <property type="entry name" value="E_set_GO_C"/>
    <property type="match status" value="1"/>
</dbReference>
<feature type="region of interest" description="Disordered" evidence="2">
    <location>
        <begin position="598"/>
        <end position="676"/>
    </location>
</feature>
<dbReference type="InterPro" id="IPR009880">
    <property type="entry name" value="Glyoxal_oxidase_N"/>
</dbReference>
<dbReference type="InterPro" id="IPR037293">
    <property type="entry name" value="Gal_Oxidase_central_sf"/>
</dbReference>
<dbReference type="InterPro" id="IPR014756">
    <property type="entry name" value="Ig_E-set"/>
</dbReference>
<organism evidence="6 7">
    <name type="scientific">Tetrapyrgos nigripes</name>
    <dbReference type="NCBI Taxonomy" id="182062"/>
    <lineage>
        <taxon>Eukaryota</taxon>
        <taxon>Fungi</taxon>
        <taxon>Dikarya</taxon>
        <taxon>Basidiomycota</taxon>
        <taxon>Agaricomycotina</taxon>
        <taxon>Agaricomycetes</taxon>
        <taxon>Agaricomycetidae</taxon>
        <taxon>Agaricales</taxon>
        <taxon>Marasmiineae</taxon>
        <taxon>Marasmiaceae</taxon>
        <taxon>Tetrapyrgos</taxon>
    </lineage>
</organism>
<gene>
    <name evidence="6" type="ORF">D9758_007635</name>
</gene>
<evidence type="ECO:0000256" key="3">
    <source>
        <dbReference type="SAM" id="SignalP"/>
    </source>
</evidence>
<evidence type="ECO:0000256" key="1">
    <source>
        <dbReference type="ARBA" id="ARBA00022729"/>
    </source>
</evidence>
<dbReference type="AlphaFoldDB" id="A0A8H5G851"/>
<dbReference type="Gene3D" id="2.60.40.10">
    <property type="entry name" value="Immunoglobulins"/>
    <property type="match status" value="1"/>
</dbReference>
<name>A0A8H5G851_9AGAR</name>
<dbReference type="SUPFAM" id="SSF50965">
    <property type="entry name" value="Galactose oxidase, central domain"/>
    <property type="match status" value="1"/>
</dbReference>
<comment type="caution">
    <text evidence="6">The sequence shown here is derived from an EMBL/GenBank/DDBJ whole genome shotgun (WGS) entry which is preliminary data.</text>
</comment>
<feature type="domain" description="Glyoxal oxidase N-terminal" evidence="4">
    <location>
        <begin position="69"/>
        <end position="446"/>
    </location>
</feature>
<feature type="compositionally biased region" description="Polar residues" evidence="2">
    <location>
        <begin position="600"/>
        <end position="625"/>
    </location>
</feature>
<evidence type="ECO:0000313" key="6">
    <source>
        <dbReference type="EMBL" id="KAF5360000.1"/>
    </source>
</evidence>
<dbReference type="Proteomes" id="UP000559256">
    <property type="component" value="Unassembled WGS sequence"/>
</dbReference>
<evidence type="ECO:0008006" key="8">
    <source>
        <dbReference type="Google" id="ProtNLM"/>
    </source>
</evidence>
<dbReference type="InterPro" id="IPR013783">
    <property type="entry name" value="Ig-like_fold"/>
</dbReference>
<dbReference type="InterPro" id="IPR011043">
    <property type="entry name" value="Gal_Oxase/kelch_b-propeller"/>
</dbReference>
<dbReference type="SUPFAM" id="SSF81296">
    <property type="entry name" value="E set domains"/>
    <property type="match status" value="1"/>
</dbReference>
<evidence type="ECO:0000259" key="4">
    <source>
        <dbReference type="Pfam" id="PF07250"/>
    </source>
</evidence>
<sequence>MRVSSPSYVSFILAALSGIAQVSGAFVEGDWVLTQDGTTGVSALQLAVTTETKIIILDKAEHNPLLTSNGTNAMAAELDLVTRQVRPLNGARSNVWCAGGGFLSNGTFINSGGNPSILSSSNGLQAIRQFEPCDDESCDIFDDSGARLRVTSPRWYPGVVRIEDGSLLLMGGSVLNNFINVIDINNPTYEYYPPKNINGFNGVQIPLKFLNDTMNANLFPYMAYLPNGKIFVAANTQTMIFDWKTNTERRLPDIPNGVRISYPYSGSAALLPLTPENNYTPEILICGGSNISDTLDGGLISSQSPASKQCSRMVLTEEGIAGGWKIEEMPIARTMGEMFILPDGRLILVNGAQTGFSGYANAADPVGDSNADHPSFTPVVYNPDAPEGSRFSSEGIPSSNIARLYHSTATLTANGTIFIAGSNPHEDICFDQYPTEYRAEYLDPPYMFQPRPNFTGLPSTIGYNQTFSLNLTMPSQVGNSSNGDNVTVVLMDLGYSTHGVHQSSRYVKLVSSVSQDGKTITVTGPPTPQIYPPGPGYLYVVTNEGVPSPGKKLLVGDGQSPPADEAARENMLDRTPSANVTFSQVRVAPTCKVSGGGETVTGSFPPTAITGSQTSVPTVTNSASGSPVTAPTVTSTSSMIPSSGSTFDSLKPTSSAPTPVSSLSESKGIQPSSISI</sequence>
<keyword evidence="1 3" id="KW-0732">Signal</keyword>
<dbReference type="Pfam" id="PF07250">
    <property type="entry name" value="Glyoxal_oxid_N"/>
    <property type="match status" value="1"/>
</dbReference>
<proteinExistence type="predicted"/>
<dbReference type="PANTHER" id="PTHR32208:SF96">
    <property type="entry name" value="GLYOXAL OXIDASE"/>
    <property type="match status" value="1"/>
</dbReference>
<dbReference type="Pfam" id="PF09118">
    <property type="entry name" value="GO-like_E_set"/>
    <property type="match status" value="1"/>
</dbReference>
<evidence type="ECO:0000256" key="2">
    <source>
        <dbReference type="SAM" id="MobiDB-lite"/>
    </source>
</evidence>
<dbReference type="Gene3D" id="2.130.10.80">
    <property type="entry name" value="Galactose oxidase/kelch, beta-propeller"/>
    <property type="match status" value="1"/>
</dbReference>
<dbReference type="PANTHER" id="PTHR32208">
    <property type="entry name" value="SECRETED PROTEIN-RELATED"/>
    <property type="match status" value="1"/>
</dbReference>
<dbReference type="InterPro" id="IPR015202">
    <property type="entry name" value="GO-like_E_set"/>
</dbReference>
<dbReference type="EMBL" id="JAACJM010000045">
    <property type="protein sequence ID" value="KAF5360000.1"/>
    <property type="molecule type" value="Genomic_DNA"/>
</dbReference>
<keyword evidence="7" id="KW-1185">Reference proteome</keyword>
<dbReference type="OrthoDB" id="2019572at2759"/>